<gene>
    <name evidence="1" type="ORF">J122_4060</name>
</gene>
<dbReference type="PATRIC" id="fig|1306954.6.peg.3138"/>
<dbReference type="EMBL" id="LOCO01000040">
    <property type="protein sequence ID" value="KXO06342.1"/>
    <property type="molecule type" value="Genomic_DNA"/>
</dbReference>
<organism evidence="1 2">
    <name type="scientific">Marinobacter excellens LAMA 842</name>
    <dbReference type="NCBI Taxonomy" id="1306954"/>
    <lineage>
        <taxon>Bacteria</taxon>
        <taxon>Pseudomonadati</taxon>
        <taxon>Pseudomonadota</taxon>
        <taxon>Gammaproteobacteria</taxon>
        <taxon>Pseudomonadales</taxon>
        <taxon>Marinobacteraceae</taxon>
        <taxon>Marinobacter</taxon>
    </lineage>
</organism>
<dbReference type="Gene3D" id="3.30.2020.40">
    <property type="entry name" value="Uncharacterised protein PF10387, DUF2442"/>
    <property type="match status" value="1"/>
</dbReference>
<evidence type="ECO:0000313" key="1">
    <source>
        <dbReference type="EMBL" id="KXO06342.1"/>
    </source>
</evidence>
<name>A0A137S1N9_9GAMM</name>
<dbReference type="Pfam" id="PF10387">
    <property type="entry name" value="DUF2442"/>
    <property type="match status" value="1"/>
</dbReference>
<keyword evidence="2" id="KW-1185">Reference proteome</keyword>
<reference evidence="2" key="1">
    <citation type="submission" date="2015-12" db="EMBL/GenBank/DDBJ databases">
        <authorList>
            <person name="Lima A."/>
            <person name="Farahani Zayas N."/>
            <person name="Castro Da Silva M.A."/>
            <person name="Cabral A."/>
            <person name="Pessatti M.L."/>
        </authorList>
    </citation>
    <scope>NUCLEOTIDE SEQUENCE [LARGE SCALE GENOMIC DNA]</scope>
    <source>
        <strain evidence="2">LAMA 842</strain>
    </source>
</reference>
<dbReference type="RefSeq" id="WP_061333900.1">
    <property type="nucleotide sequence ID" value="NZ_LOCO01000040.1"/>
</dbReference>
<sequence>MPGFRGKSVHIDDRHLHVELDDGRVISTPVHWYPELEEASIAQVREYRFICDGTGIEWESLDYHLSIEAMLSGNARQSAA</sequence>
<comment type="caution">
    <text evidence="1">The sequence shown here is derived from an EMBL/GenBank/DDBJ whole genome shotgun (WGS) entry which is preliminary data.</text>
</comment>
<protein>
    <recommendedName>
        <fullName evidence="3">DUF2442 domain-containing protein</fullName>
    </recommendedName>
</protein>
<dbReference type="AlphaFoldDB" id="A0A137S1N9"/>
<evidence type="ECO:0000313" key="2">
    <source>
        <dbReference type="Proteomes" id="UP000070282"/>
    </source>
</evidence>
<accession>A0A137S1N9</accession>
<proteinExistence type="predicted"/>
<evidence type="ECO:0008006" key="3">
    <source>
        <dbReference type="Google" id="ProtNLM"/>
    </source>
</evidence>
<dbReference type="Proteomes" id="UP000070282">
    <property type="component" value="Unassembled WGS sequence"/>
</dbReference>
<dbReference type="InterPro" id="IPR018841">
    <property type="entry name" value="DUF2442"/>
</dbReference>